<dbReference type="Pfam" id="PF01322">
    <property type="entry name" value="Cytochrom_C_2"/>
    <property type="match status" value="1"/>
</dbReference>
<sequence length="143" mass="14886">MNRTIALAGILSAALIGGSYAADDPSADRQNLMKNVGAATGAGAKIAKGEMEFDPVTAQLVFNTLNAAANGFGYMFPDGSETGNNTEASPKIWEDRAGFNAAVAKFITDTNVKIADLDGFRAAFGAATKNCGSCHEGYRVKKE</sequence>
<proteinExistence type="predicted"/>
<keyword evidence="4" id="KW-0249">Electron transport</keyword>
<dbReference type="PIRSF" id="PIRSF000027">
    <property type="entry name" value="Cytc_c_prime"/>
    <property type="match status" value="1"/>
</dbReference>
<protein>
    <submittedName>
        <fullName evidence="7">Cytochrome c</fullName>
    </submittedName>
</protein>
<evidence type="ECO:0000256" key="5">
    <source>
        <dbReference type="ARBA" id="ARBA00023004"/>
    </source>
</evidence>
<keyword evidence="6" id="KW-0732">Signal</keyword>
<evidence type="ECO:0000256" key="1">
    <source>
        <dbReference type="ARBA" id="ARBA00022448"/>
    </source>
</evidence>
<feature type="chain" id="PRO_5045328203" evidence="6">
    <location>
        <begin position="22"/>
        <end position="143"/>
    </location>
</feature>
<dbReference type="RefSeq" id="WP_271087635.1">
    <property type="nucleotide sequence ID" value="NZ_JAPJZH010000001.1"/>
</dbReference>
<evidence type="ECO:0000256" key="3">
    <source>
        <dbReference type="ARBA" id="ARBA00022723"/>
    </source>
</evidence>
<dbReference type="Gene3D" id="1.20.120.10">
    <property type="entry name" value="Cytochrome c/b562"/>
    <property type="match status" value="1"/>
</dbReference>
<dbReference type="SUPFAM" id="SSF47175">
    <property type="entry name" value="Cytochromes"/>
    <property type="match status" value="1"/>
</dbReference>
<comment type="caution">
    <text evidence="7">The sequence shown here is derived from an EMBL/GenBank/DDBJ whole genome shotgun (WGS) entry which is preliminary data.</text>
</comment>
<keyword evidence="2" id="KW-0349">Heme</keyword>
<evidence type="ECO:0000313" key="7">
    <source>
        <dbReference type="EMBL" id="MDA4844112.1"/>
    </source>
</evidence>
<dbReference type="Proteomes" id="UP001148313">
    <property type="component" value="Unassembled WGS sequence"/>
</dbReference>
<organism evidence="7 8">
    <name type="scientific">Hoeflea poritis</name>
    <dbReference type="NCBI Taxonomy" id="2993659"/>
    <lineage>
        <taxon>Bacteria</taxon>
        <taxon>Pseudomonadati</taxon>
        <taxon>Pseudomonadota</taxon>
        <taxon>Alphaproteobacteria</taxon>
        <taxon>Hyphomicrobiales</taxon>
        <taxon>Rhizobiaceae</taxon>
        <taxon>Hoeflea</taxon>
    </lineage>
</organism>
<dbReference type="PROSITE" id="PS51009">
    <property type="entry name" value="CYTCII"/>
    <property type="match status" value="1"/>
</dbReference>
<evidence type="ECO:0000256" key="4">
    <source>
        <dbReference type="ARBA" id="ARBA00022982"/>
    </source>
</evidence>
<keyword evidence="1" id="KW-0813">Transport</keyword>
<gene>
    <name evidence="7" type="ORF">OOZ53_02075</name>
</gene>
<name>A0ABT4VHE4_9HYPH</name>
<accession>A0ABT4VHE4</accession>
<evidence type="ECO:0000313" key="8">
    <source>
        <dbReference type="Proteomes" id="UP001148313"/>
    </source>
</evidence>
<reference evidence="7" key="1">
    <citation type="submission" date="2022-11" db="EMBL/GenBank/DDBJ databases">
        <title>Hoeflea poritis sp. nov., isolated from scleractinian coral Porites lutea.</title>
        <authorList>
            <person name="Zhang G."/>
            <person name="Wei Q."/>
            <person name="Cai L."/>
        </authorList>
    </citation>
    <scope>NUCLEOTIDE SEQUENCE</scope>
    <source>
        <strain evidence="7">E7-10</strain>
    </source>
</reference>
<evidence type="ECO:0000256" key="2">
    <source>
        <dbReference type="ARBA" id="ARBA00022617"/>
    </source>
</evidence>
<dbReference type="InterPro" id="IPR012127">
    <property type="entry name" value="Cyt_c_prime"/>
</dbReference>
<dbReference type="InterPro" id="IPR010980">
    <property type="entry name" value="Cyt_c/b562"/>
</dbReference>
<feature type="signal peptide" evidence="6">
    <location>
        <begin position="1"/>
        <end position="21"/>
    </location>
</feature>
<keyword evidence="8" id="KW-1185">Reference proteome</keyword>
<keyword evidence="5" id="KW-0408">Iron</keyword>
<keyword evidence="3" id="KW-0479">Metal-binding</keyword>
<dbReference type="EMBL" id="JAPJZH010000001">
    <property type="protein sequence ID" value="MDA4844112.1"/>
    <property type="molecule type" value="Genomic_DNA"/>
</dbReference>
<evidence type="ECO:0000256" key="6">
    <source>
        <dbReference type="SAM" id="SignalP"/>
    </source>
</evidence>
<dbReference type="InterPro" id="IPR002321">
    <property type="entry name" value="Cyt_c_II"/>
</dbReference>